<evidence type="ECO:0000256" key="1">
    <source>
        <dbReference type="SAM" id="MobiDB-lite"/>
    </source>
</evidence>
<dbReference type="EMBL" id="FNRY01000001">
    <property type="protein sequence ID" value="SEB71763.1"/>
    <property type="molecule type" value="Genomic_DNA"/>
</dbReference>
<feature type="compositionally biased region" description="Basic and acidic residues" evidence="1">
    <location>
        <begin position="73"/>
        <end position="82"/>
    </location>
</feature>
<dbReference type="Proteomes" id="UP000199183">
    <property type="component" value="Unassembled WGS sequence"/>
</dbReference>
<accession>A0A1H4LM52</accession>
<evidence type="ECO:0008006" key="4">
    <source>
        <dbReference type="Google" id="ProtNLM"/>
    </source>
</evidence>
<dbReference type="AlphaFoldDB" id="A0A1H4LM52"/>
<feature type="region of interest" description="Disordered" evidence="1">
    <location>
        <begin position="68"/>
        <end position="88"/>
    </location>
</feature>
<organism evidence="2 3">
    <name type="scientific">Paramicrobacterium humi</name>
    <dbReference type="NCBI Taxonomy" id="640635"/>
    <lineage>
        <taxon>Bacteria</taxon>
        <taxon>Bacillati</taxon>
        <taxon>Actinomycetota</taxon>
        <taxon>Actinomycetes</taxon>
        <taxon>Micrococcales</taxon>
        <taxon>Microbacteriaceae</taxon>
        <taxon>Paramicrobacterium</taxon>
    </lineage>
</organism>
<evidence type="ECO:0000313" key="2">
    <source>
        <dbReference type="EMBL" id="SEB71763.1"/>
    </source>
</evidence>
<protein>
    <recommendedName>
        <fullName evidence="4">Ribbon-helix-helix protein, copG family</fullName>
    </recommendedName>
</protein>
<dbReference type="STRING" id="640635.SAMN04489806_1593"/>
<evidence type="ECO:0000313" key="3">
    <source>
        <dbReference type="Proteomes" id="UP000199183"/>
    </source>
</evidence>
<name>A0A1H4LM52_9MICO</name>
<sequence>MTGYTLVMKTAISVPDGDFERYERIAARHGMNRSEFYRRAAQKLADELEGEAELTALADAAIERAGQPAEDGLFLRESERVSQEGTPW</sequence>
<reference evidence="2 3" key="1">
    <citation type="submission" date="2016-10" db="EMBL/GenBank/DDBJ databases">
        <authorList>
            <person name="de Groot N.N."/>
        </authorList>
    </citation>
    <scope>NUCLEOTIDE SEQUENCE [LARGE SCALE GENOMIC DNA]</scope>
    <source>
        <strain evidence="2 3">DSM 21799</strain>
    </source>
</reference>
<keyword evidence="3" id="KW-1185">Reference proteome</keyword>
<proteinExistence type="predicted"/>
<gene>
    <name evidence="2" type="ORF">SAMN04489806_1593</name>
</gene>